<reference evidence="1" key="1">
    <citation type="submission" date="2022-12" db="EMBL/GenBank/DDBJ databases">
        <authorList>
            <person name="Petersen C."/>
        </authorList>
    </citation>
    <scope>NUCLEOTIDE SEQUENCE</scope>
    <source>
        <strain evidence="1">IBT 21472</strain>
    </source>
</reference>
<keyword evidence="2" id="KW-1185">Reference proteome</keyword>
<dbReference type="EMBL" id="JAPZBO010000009">
    <property type="protein sequence ID" value="KAJ5303652.1"/>
    <property type="molecule type" value="Genomic_DNA"/>
</dbReference>
<name>A0A9W9PQ92_9EURO</name>
<sequence length="65" mass="7517">MDVALAPIRQDQWHPRVRRISSPYVRLLVPSDSIMGFATPEVSEYVVVLWMFAQCPDLTVWKASR</sequence>
<proteinExistence type="predicted"/>
<dbReference type="AlphaFoldDB" id="A0A9W9PQ92"/>
<comment type="caution">
    <text evidence="1">The sequence shown here is derived from an EMBL/GenBank/DDBJ whole genome shotgun (WGS) entry which is preliminary data.</text>
</comment>
<gene>
    <name evidence="1" type="ORF">N7476_010451</name>
</gene>
<reference evidence="1" key="2">
    <citation type="journal article" date="2023" name="IMA Fungus">
        <title>Comparative genomic study of the Penicillium genus elucidates a diverse pangenome and 15 lateral gene transfer events.</title>
        <authorList>
            <person name="Petersen C."/>
            <person name="Sorensen T."/>
            <person name="Nielsen M.R."/>
            <person name="Sondergaard T.E."/>
            <person name="Sorensen J.L."/>
            <person name="Fitzpatrick D.A."/>
            <person name="Frisvad J.C."/>
            <person name="Nielsen K.L."/>
        </authorList>
    </citation>
    <scope>NUCLEOTIDE SEQUENCE</scope>
    <source>
        <strain evidence="1">IBT 21472</strain>
    </source>
</reference>
<evidence type="ECO:0000313" key="1">
    <source>
        <dbReference type="EMBL" id="KAJ5303652.1"/>
    </source>
</evidence>
<evidence type="ECO:0000313" key="2">
    <source>
        <dbReference type="Proteomes" id="UP001147746"/>
    </source>
</evidence>
<dbReference type="Proteomes" id="UP001147746">
    <property type="component" value="Unassembled WGS sequence"/>
</dbReference>
<protein>
    <submittedName>
        <fullName evidence="1">Uncharacterized protein</fullName>
    </submittedName>
</protein>
<organism evidence="1 2">
    <name type="scientific">Penicillium atrosanguineum</name>
    <dbReference type="NCBI Taxonomy" id="1132637"/>
    <lineage>
        <taxon>Eukaryota</taxon>
        <taxon>Fungi</taxon>
        <taxon>Dikarya</taxon>
        <taxon>Ascomycota</taxon>
        <taxon>Pezizomycotina</taxon>
        <taxon>Eurotiomycetes</taxon>
        <taxon>Eurotiomycetidae</taxon>
        <taxon>Eurotiales</taxon>
        <taxon>Aspergillaceae</taxon>
        <taxon>Penicillium</taxon>
    </lineage>
</organism>
<accession>A0A9W9PQ92</accession>